<organism evidence="1 2">
    <name type="scientific">Mucor plumbeus</name>
    <dbReference type="NCBI Taxonomy" id="97098"/>
    <lineage>
        <taxon>Eukaryota</taxon>
        <taxon>Fungi</taxon>
        <taxon>Fungi incertae sedis</taxon>
        <taxon>Mucoromycota</taxon>
        <taxon>Mucoromycotina</taxon>
        <taxon>Mucoromycetes</taxon>
        <taxon>Mucorales</taxon>
        <taxon>Mucorineae</taxon>
        <taxon>Mucoraceae</taxon>
        <taxon>Mucor</taxon>
    </lineage>
</organism>
<dbReference type="EMBL" id="JAEPRC010000132">
    <property type="protein sequence ID" value="KAG2207280.1"/>
    <property type="molecule type" value="Genomic_DNA"/>
</dbReference>
<dbReference type="InterPro" id="IPR001544">
    <property type="entry name" value="Aminotrans_IV"/>
</dbReference>
<name>A0A8H7RB63_9FUNG</name>
<dbReference type="SUPFAM" id="SSF56752">
    <property type="entry name" value="D-aminoacid aminotransferase-like PLP-dependent enzymes"/>
    <property type="match status" value="1"/>
</dbReference>
<reference evidence="1" key="1">
    <citation type="submission" date="2020-12" db="EMBL/GenBank/DDBJ databases">
        <title>Metabolic potential, ecology and presence of endohyphal bacteria is reflected in genomic diversity of Mucoromycotina.</title>
        <authorList>
            <person name="Muszewska A."/>
            <person name="Okrasinska A."/>
            <person name="Steczkiewicz K."/>
            <person name="Drgas O."/>
            <person name="Orlowska M."/>
            <person name="Perlinska-Lenart U."/>
            <person name="Aleksandrzak-Piekarczyk T."/>
            <person name="Szatraj K."/>
            <person name="Zielenkiewicz U."/>
            <person name="Pilsyk S."/>
            <person name="Malc E."/>
            <person name="Mieczkowski P."/>
            <person name="Kruszewska J.S."/>
            <person name="Biernat P."/>
            <person name="Pawlowska J."/>
        </authorList>
    </citation>
    <scope>NUCLEOTIDE SEQUENCE</scope>
    <source>
        <strain evidence="1">CBS 226.32</strain>
    </source>
</reference>
<dbReference type="AlphaFoldDB" id="A0A8H7RB63"/>
<dbReference type="InterPro" id="IPR043131">
    <property type="entry name" value="BCAT-like_N"/>
</dbReference>
<keyword evidence="2" id="KW-1185">Reference proteome</keyword>
<dbReference type="Gene3D" id="3.20.10.10">
    <property type="entry name" value="D-amino Acid Aminotransferase, subunit A, domain 2"/>
    <property type="match status" value="1"/>
</dbReference>
<dbReference type="GO" id="GO:0003824">
    <property type="term" value="F:catalytic activity"/>
    <property type="evidence" value="ECO:0007669"/>
    <property type="project" value="InterPro"/>
</dbReference>
<dbReference type="OrthoDB" id="64220at2759"/>
<comment type="caution">
    <text evidence="1">The sequence shown here is derived from an EMBL/GenBank/DDBJ whole genome shotgun (WGS) entry which is preliminary data.</text>
</comment>
<dbReference type="Proteomes" id="UP000650833">
    <property type="component" value="Unassembled WGS sequence"/>
</dbReference>
<dbReference type="Pfam" id="PF01063">
    <property type="entry name" value="Aminotran_4"/>
    <property type="match status" value="1"/>
</dbReference>
<dbReference type="Gene3D" id="3.30.470.10">
    <property type="match status" value="1"/>
</dbReference>
<protein>
    <submittedName>
        <fullName evidence="1">Uncharacterized protein</fullName>
    </submittedName>
</protein>
<dbReference type="InterPro" id="IPR036038">
    <property type="entry name" value="Aminotransferase-like"/>
</dbReference>
<proteinExistence type="predicted"/>
<gene>
    <name evidence="1" type="ORF">INT46_003199</name>
</gene>
<accession>A0A8H7RB63</accession>
<dbReference type="InterPro" id="IPR043132">
    <property type="entry name" value="BCAT-like_C"/>
</dbReference>
<evidence type="ECO:0000313" key="1">
    <source>
        <dbReference type="EMBL" id="KAG2207280.1"/>
    </source>
</evidence>
<evidence type="ECO:0000313" key="2">
    <source>
        <dbReference type="Proteomes" id="UP000650833"/>
    </source>
</evidence>
<sequence>MNNDFELLETILYTPDNGFYLLEQHLNRLQHAFKDFRKLDSSLFQNELANQNIVEHLNKKVPQNGSYQRVRLLVDTKLNVTVEHIQLPTPTSSHETLEAAAASMPHIGIVLDLEPFNLATDDPFIIHKTTKRDMYNISRKRTNCDWHATAQQPFDVILWNKNNEITETSITNIAIQFSIDDKLVWKTPKVECGALPGVFRSFLLQKGEMIEDVITVQDLIQADKNGYPIICFNSVRKAYRVNLLTVGN</sequence>